<evidence type="ECO:0000313" key="3">
    <source>
        <dbReference type="EMBL" id="CAL1400842.1"/>
    </source>
</evidence>
<gene>
    <name evidence="3" type="ORF">LTRI10_LOCUS40945</name>
</gene>
<evidence type="ECO:0000313" key="4">
    <source>
        <dbReference type="Proteomes" id="UP001497516"/>
    </source>
</evidence>
<name>A0AAV2FS55_9ROSI</name>
<feature type="compositionally biased region" description="Basic residues" evidence="1">
    <location>
        <begin position="87"/>
        <end position="100"/>
    </location>
</feature>
<keyword evidence="2" id="KW-0732">Signal</keyword>
<feature type="region of interest" description="Disordered" evidence="1">
    <location>
        <begin position="87"/>
        <end position="116"/>
    </location>
</feature>
<feature type="signal peptide" evidence="2">
    <location>
        <begin position="1"/>
        <end position="25"/>
    </location>
</feature>
<dbReference type="AlphaFoldDB" id="A0AAV2FS55"/>
<evidence type="ECO:0000256" key="2">
    <source>
        <dbReference type="SAM" id="SignalP"/>
    </source>
</evidence>
<protein>
    <submittedName>
        <fullName evidence="3">Uncharacterized protein</fullName>
    </submittedName>
</protein>
<feature type="chain" id="PRO_5043359887" evidence="2">
    <location>
        <begin position="26"/>
        <end position="116"/>
    </location>
</feature>
<dbReference type="Proteomes" id="UP001497516">
    <property type="component" value="Chromosome 7"/>
</dbReference>
<dbReference type="EMBL" id="OZ034820">
    <property type="protein sequence ID" value="CAL1400842.1"/>
    <property type="molecule type" value="Genomic_DNA"/>
</dbReference>
<keyword evidence="4" id="KW-1185">Reference proteome</keyword>
<proteinExistence type="predicted"/>
<evidence type="ECO:0000256" key="1">
    <source>
        <dbReference type="SAM" id="MobiDB-lite"/>
    </source>
</evidence>
<sequence length="116" mass="12720">MAGYNKNSVLLRFVMILVIMLETLGANSCSGARVIQDHHVAGVLNGADEAMKKAASVISSGPSHRGNAAPGTITTLMMHRYYDVEHRRHHRHHGGQRSFHHQLSYSVPSPGVGNRR</sequence>
<accession>A0AAV2FS55</accession>
<reference evidence="3 4" key="1">
    <citation type="submission" date="2024-04" db="EMBL/GenBank/DDBJ databases">
        <authorList>
            <person name="Fracassetti M."/>
        </authorList>
    </citation>
    <scope>NUCLEOTIDE SEQUENCE [LARGE SCALE GENOMIC DNA]</scope>
</reference>
<organism evidence="3 4">
    <name type="scientific">Linum trigynum</name>
    <dbReference type="NCBI Taxonomy" id="586398"/>
    <lineage>
        <taxon>Eukaryota</taxon>
        <taxon>Viridiplantae</taxon>
        <taxon>Streptophyta</taxon>
        <taxon>Embryophyta</taxon>
        <taxon>Tracheophyta</taxon>
        <taxon>Spermatophyta</taxon>
        <taxon>Magnoliopsida</taxon>
        <taxon>eudicotyledons</taxon>
        <taxon>Gunneridae</taxon>
        <taxon>Pentapetalae</taxon>
        <taxon>rosids</taxon>
        <taxon>fabids</taxon>
        <taxon>Malpighiales</taxon>
        <taxon>Linaceae</taxon>
        <taxon>Linum</taxon>
    </lineage>
</organism>